<feature type="region of interest" description="Disordered" evidence="1">
    <location>
        <begin position="104"/>
        <end position="129"/>
    </location>
</feature>
<evidence type="ECO:0000256" key="1">
    <source>
        <dbReference type="SAM" id="MobiDB-lite"/>
    </source>
</evidence>
<dbReference type="AlphaFoldDB" id="A0A813MLS2"/>
<dbReference type="EMBL" id="CAJOAZ010000001">
    <property type="protein sequence ID" value="CAF3479188.1"/>
    <property type="molecule type" value="Genomic_DNA"/>
</dbReference>
<dbReference type="Proteomes" id="UP000663844">
    <property type="component" value="Unassembled WGS sequence"/>
</dbReference>
<proteinExistence type="predicted"/>
<sequence>MVTANINHERRPSSDVDSEDDENSSRQIQKRLDQLYLDNSQYNHVQHQYSQRTFSPTNTHETYMTSNTVPVYRHGRKFYVSIEEFERMRLEQRRHRRTLAHKSQNLPVSKSHQTNLRSPSISLYNPVHRSTSHPHDYRYGVLRTPHLPMNSIINTNNNRYDSTRQSRLTSRYYDNHDDSLSYTSAVPMKLSTTAIRSNSSDTVVDLQRTPEPSISSYHDFHPDDYELKRSFSAEIVQPQESSYRQQPLILPRRILPTTTSDYGASAVSSFPITSNTDQTYNQSNASKLTNYYNRMQSSTLNSTMKPAGSTLTRTGSIYETDMPGSADPVYPSVGSSNRHTGSGLTSLLTRSSSTNSNHDYYYNRDAINGSFSDDNSSSPSMLITRRNANANRYRRSDLAIETDNDYRQQDEIWPRSTIRSHSSDGLTEKKRVRFADMEGFTLETVPDIERDRSPMNNRLLIRRSHVQIPSNLRGQAQPFHNSFYQTNTRASSNGSKLATDV</sequence>
<dbReference type="Proteomes" id="UP000663845">
    <property type="component" value="Unassembled WGS sequence"/>
</dbReference>
<feature type="region of interest" description="Disordered" evidence="1">
    <location>
        <begin position="1"/>
        <end position="26"/>
    </location>
</feature>
<accession>A0A813MLS2</accession>
<comment type="caution">
    <text evidence="2">The sequence shown here is derived from an EMBL/GenBank/DDBJ whole genome shotgun (WGS) entry which is preliminary data.</text>
</comment>
<evidence type="ECO:0000313" key="2">
    <source>
        <dbReference type="EMBL" id="CAF0720940.1"/>
    </source>
</evidence>
<evidence type="ECO:0000313" key="3">
    <source>
        <dbReference type="EMBL" id="CAF3479188.1"/>
    </source>
</evidence>
<feature type="compositionally biased region" description="Polar residues" evidence="1">
    <location>
        <begin position="104"/>
        <end position="123"/>
    </location>
</feature>
<evidence type="ECO:0000313" key="4">
    <source>
        <dbReference type="Proteomes" id="UP000663845"/>
    </source>
</evidence>
<gene>
    <name evidence="2" type="ORF">JYZ213_LOCUS283</name>
    <name evidence="3" type="ORF">OXD698_LOCUS28</name>
</gene>
<protein>
    <submittedName>
        <fullName evidence="2">Uncharacterized protein</fullName>
    </submittedName>
</protein>
<organism evidence="2 4">
    <name type="scientific">Adineta steineri</name>
    <dbReference type="NCBI Taxonomy" id="433720"/>
    <lineage>
        <taxon>Eukaryota</taxon>
        <taxon>Metazoa</taxon>
        <taxon>Spiralia</taxon>
        <taxon>Gnathifera</taxon>
        <taxon>Rotifera</taxon>
        <taxon>Eurotatoria</taxon>
        <taxon>Bdelloidea</taxon>
        <taxon>Adinetida</taxon>
        <taxon>Adinetidae</taxon>
        <taxon>Adineta</taxon>
    </lineage>
</organism>
<reference evidence="2" key="1">
    <citation type="submission" date="2021-02" db="EMBL/GenBank/DDBJ databases">
        <authorList>
            <person name="Nowell W R."/>
        </authorList>
    </citation>
    <scope>NUCLEOTIDE SEQUENCE</scope>
</reference>
<name>A0A813MLS2_9BILA</name>
<dbReference type="EMBL" id="CAJNOG010000001">
    <property type="protein sequence ID" value="CAF0720940.1"/>
    <property type="molecule type" value="Genomic_DNA"/>
</dbReference>